<evidence type="ECO:0000256" key="14">
    <source>
        <dbReference type="ARBA" id="ARBA00037847"/>
    </source>
</evidence>
<dbReference type="Proteomes" id="UP001065174">
    <property type="component" value="Chromosome"/>
</dbReference>
<evidence type="ECO:0000256" key="12">
    <source>
        <dbReference type="ARBA" id="ARBA00025614"/>
    </source>
</evidence>
<evidence type="ECO:0000256" key="7">
    <source>
        <dbReference type="ARBA" id="ARBA00022989"/>
    </source>
</evidence>
<evidence type="ECO:0000256" key="17">
    <source>
        <dbReference type="SAM" id="Coils"/>
    </source>
</evidence>
<proteinExistence type="inferred from homology"/>
<evidence type="ECO:0000256" key="15">
    <source>
        <dbReference type="HAMAP-Rule" id="MF_01398"/>
    </source>
</evidence>
<dbReference type="RefSeq" id="WP_262311195.1">
    <property type="nucleotide sequence ID" value="NZ_CP106679.1"/>
</dbReference>
<evidence type="ECO:0000313" key="18">
    <source>
        <dbReference type="EMBL" id="UXP33769.1"/>
    </source>
</evidence>
<keyword evidence="4 15" id="KW-0138">CF(0)</keyword>
<evidence type="ECO:0000256" key="3">
    <source>
        <dbReference type="ARBA" id="ARBA00022475"/>
    </source>
</evidence>
<dbReference type="PANTHER" id="PTHR33445">
    <property type="entry name" value="ATP SYNTHASE SUBUNIT B', CHLOROPLASTIC"/>
    <property type="match status" value="1"/>
</dbReference>
<dbReference type="InterPro" id="IPR028987">
    <property type="entry name" value="ATP_synth_B-like_membr_sf"/>
</dbReference>
<protein>
    <recommendedName>
        <fullName evidence="15">ATP synthase subunit b</fullName>
    </recommendedName>
    <alternativeName>
        <fullName evidence="15">ATP synthase F(0) sector subunit b</fullName>
    </alternativeName>
    <alternativeName>
        <fullName evidence="15">ATPase subunit I</fullName>
    </alternativeName>
    <alternativeName>
        <fullName evidence="15">F-type ATPase subunit b</fullName>
        <shortName evidence="15">F-ATPase subunit b</shortName>
    </alternativeName>
</protein>
<dbReference type="Pfam" id="PF00430">
    <property type="entry name" value="ATP-synt_B"/>
    <property type="match status" value="1"/>
</dbReference>
<keyword evidence="19" id="KW-1185">Reference proteome</keyword>
<evidence type="ECO:0000256" key="6">
    <source>
        <dbReference type="ARBA" id="ARBA00022781"/>
    </source>
</evidence>
<sequence>MELVTPGIGLIFWQTITFLIVLGLLAAFVWRPISDALRAREGFIADSLESAENAKKEIAQLKADNEYLLQEARIERDKILAAANEAAKQIKESAKEETAKITAKMTEDARAVIATEKNAALTEVKDLVSTLSIDIAEKILRKSLEDKNAQETLVKELIKDIKVS</sequence>
<dbReference type="HAMAP" id="MF_01398">
    <property type="entry name" value="ATP_synth_b_bprime"/>
    <property type="match status" value="1"/>
</dbReference>
<dbReference type="NCBIfam" id="TIGR01144">
    <property type="entry name" value="ATP_synt_b"/>
    <property type="match status" value="1"/>
</dbReference>
<accession>A0ABY6CTW5</accession>
<keyword evidence="10 15" id="KW-0066">ATP synthesis</keyword>
<evidence type="ECO:0000256" key="4">
    <source>
        <dbReference type="ARBA" id="ARBA00022547"/>
    </source>
</evidence>
<evidence type="ECO:0000256" key="9">
    <source>
        <dbReference type="ARBA" id="ARBA00023136"/>
    </source>
</evidence>
<evidence type="ECO:0000256" key="16">
    <source>
        <dbReference type="RuleBase" id="RU003848"/>
    </source>
</evidence>
<evidence type="ECO:0000256" key="11">
    <source>
        <dbReference type="ARBA" id="ARBA00025198"/>
    </source>
</evidence>
<dbReference type="SUPFAM" id="SSF81573">
    <property type="entry name" value="F1F0 ATP synthase subunit B, membrane domain"/>
    <property type="match status" value="1"/>
</dbReference>
<keyword evidence="8 15" id="KW-0406">Ion transport</keyword>
<keyword evidence="5 15" id="KW-0812">Transmembrane</keyword>
<evidence type="ECO:0000256" key="10">
    <source>
        <dbReference type="ARBA" id="ARBA00023310"/>
    </source>
</evidence>
<comment type="function">
    <text evidence="12">Component of the F(0) channel, it forms part of the peripheral stalk, linking F(1) to F(0). The b'-subunit is a diverged and duplicated form of b found in plants and photosynthetic bacteria.</text>
</comment>
<dbReference type="InterPro" id="IPR050059">
    <property type="entry name" value="ATP_synthase_B_chain"/>
</dbReference>
<feature type="coiled-coil region" evidence="17">
    <location>
        <begin position="44"/>
        <end position="100"/>
    </location>
</feature>
<comment type="similarity">
    <text evidence="1 15 16">Belongs to the ATPase B chain family.</text>
</comment>
<comment type="subunit">
    <text evidence="13">F-type ATPases have 2 components, F(1) - the catalytic core - and F(0) - the membrane proton channel. F(1) has five subunits: alpha(3), beta(3), gamma(1), delta(1), epsilon(1). F(0) has four main subunits: a(1), b(2) and c(10-14). The alpha and beta chains form an alternating ring which encloses part of the gamma chain. F(1) is attached to F(0) by a central stalk formed by the gamma and epsilon chains, while a peripheral stalk is formed by the delta and b chains.</text>
</comment>
<keyword evidence="9 15" id="KW-0472">Membrane</keyword>
<gene>
    <name evidence="15 18" type="primary">atpF</name>
    <name evidence="18" type="ORF">N6H18_07355</name>
</gene>
<dbReference type="InterPro" id="IPR005864">
    <property type="entry name" value="ATP_synth_F0_bsu_bac"/>
</dbReference>
<keyword evidence="3 15" id="KW-1003">Cell membrane</keyword>
<organism evidence="18 19">
    <name type="scientific">Reichenbachiella agarivorans</name>
    <dbReference type="NCBI Taxonomy" id="2979464"/>
    <lineage>
        <taxon>Bacteria</taxon>
        <taxon>Pseudomonadati</taxon>
        <taxon>Bacteroidota</taxon>
        <taxon>Cytophagia</taxon>
        <taxon>Cytophagales</taxon>
        <taxon>Reichenbachiellaceae</taxon>
        <taxon>Reichenbachiella</taxon>
    </lineage>
</organism>
<keyword evidence="6 15" id="KW-0375">Hydrogen ion transport</keyword>
<feature type="transmembrane region" description="Helical" evidence="15">
    <location>
        <begin position="12"/>
        <end position="30"/>
    </location>
</feature>
<evidence type="ECO:0000256" key="5">
    <source>
        <dbReference type="ARBA" id="ARBA00022692"/>
    </source>
</evidence>
<comment type="subunit">
    <text evidence="15">F-type ATPases have 2 components, F(1) - the catalytic core - and F(0) - the membrane proton channel. F(1) has five subunits: alpha(3), beta(3), gamma(1), delta(1), epsilon(1). F(0) has three main subunits: a(1), b(2) and c(10-14). The alpha and beta chains form an alternating ring which encloses part of the gamma chain. F(1) is attached to F(0) by a central stalk formed by the gamma and epsilon chains, while a peripheral stalk is formed by the delta and b chains.</text>
</comment>
<reference evidence="18" key="1">
    <citation type="submission" date="2022-09" db="EMBL/GenBank/DDBJ databases">
        <title>Comparative genomics and taxonomic characterization of three novel marine species of genus Reichenbachiella exhibiting antioxidant and polysaccharide degradation activities.</title>
        <authorList>
            <person name="Muhammad N."/>
            <person name="Lee Y.-J."/>
            <person name="Ko J."/>
            <person name="Kim S.-G."/>
        </authorList>
    </citation>
    <scope>NUCLEOTIDE SEQUENCE</scope>
    <source>
        <strain evidence="18">BKB1-1</strain>
    </source>
</reference>
<evidence type="ECO:0000256" key="13">
    <source>
        <dbReference type="ARBA" id="ARBA00026054"/>
    </source>
</evidence>
<evidence type="ECO:0000256" key="1">
    <source>
        <dbReference type="ARBA" id="ARBA00005513"/>
    </source>
</evidence>
<evidence type="ECO:0000256" key="8">
    <source>
        <dbReference type="ARBA" id="ARBA00023065"/>
    </source>
</evidence>
<dbReference type="Gene3D" id="6.10.250.1580">
    <property type="match status" value="1"/>
</dbReference>
<evidence type="ECO:0000313" key="19">
    <source>
        <dbReference type="Proteomes" id="UP001065174"/>
    </source>
</evidence>
<dbReference type="EMBL" id="CP106679">
    <property type="protein sequence ID" value="UXP33769.1"/>
    <property type="molecule type" value="Genomic_DNA"/>
</dbReference>
<comment type="subcellular location">
    <subcellularLocation>
        <location evidence="15">Cell membrane</location>
        <topology evidence="15">Single-pass membrane protein</topology>
    </subcellularLocation>
    <subcellularLocation>
        <location evidence="14">Endomembrane system</location>
        <topology evidence="14">Single-pass membrane protein</topology>
    </subcellularLocation>
</comment>
<dbReference type="InterPro" id="IPR002146">
    <property type="entry name" value="ATP_synth_b/b'su_bac/chlpt"/>
</dbReference>
<keyword evidence="7 15" id="KW-1133">Transmembrane helix</keyword>
<dbReference type="CDD" id="cd06503">
    <property type="entry name" value="ATP-synt_Fo_b"/>
    <property type="match status" value="1"/>
</dbReference>
<evidence type="ECO:0000256" key="2">
    <source>
        <dbReference type="ARBA" id="ARBA00022448"/>
    </source>
</evidence>
<comment type="function">
    <text evidence="11 15">F(1)F(0) ATP synthase produces ATP from ADP in the presence of a proton or sodium gradient. F-type ATPases consist of two structural domains, F(1) containing the extramembraneous catalytic core and F(0) containing the membrane proton channel, linked together by a central stalk and a peripheral stalk. During catalysis, ATP synthesis in the catalytic domain of F(1) is coupled via a rotary mechanism of the central stalk subunits to proton translocation.</text>
</comment>
<keyword evidence="2 15" id="KW-0813">Transport</keyword>
<keyword evidence="17" id="KW-0175">Coiled coil</keyword>
<dbReference type="PANTHER" id="PTHR33445:SF1">
    <property type="entry name" value="ATP SYNTHASE SUBUNIT B"/>
    <property type="match status" value="1"/>
</dbReference>
<name>A0ABY6CTW5_9BACT</name>